<protein>
    <submittedName>
        <fullName evidence="1">Uncharacterized protein</fullName>
    </submittedName>
</protein>
<dbReference type="AlphaFoldDB" id="X0TZE6"/>
<name>X0TZE6_9ZZZZ</name>
<dbReference type="EMBL" id="BARS01014994">
    <property type="protein sequence ID" value="GAF98669.1"/>
    <property type="molecule type" value="Genomic_DNA"/>
</dbReference>
<comment type="caution">
    <text evidence="1">The sequence shown here is derived from an EMBL/GenBank/DDBJ whole genome shotgun (WGS) entry which is preliminary data.</text>
</comment>
<organism evidence="1">
    <name type="scientific">marine sediment metagenome</name>
    <dbReference type="NCBI Taxonomy" id="412755"/>
    <lineage>
        <taxon>unclassified sequences</taxon>
        <taxon>metagenomes</taxon>
        <taxon>ecological metagenomes</taxon>
    </lineage>
</organism>
<sequence length="158" mass="18517">MEKDGYTYSGMTCTCRKGKEKERTSLGRESGCYTKYLLKGYTLQKTYEPTDGAQFYKREHMTEDMEIQMAYNKYVKKHGEEPKSLVDFYIPKKEKNIMRQYLSLEDAKKHGGKDVWPCGPSGKGKSCGEIYNFFLVDGDKKIDSYKCKQEHLRRCEMF</sequence>
<accession>X0TZE6</accession>
<gene>
    <name evidence="1" type="ORF">S01H1_24895</name>
</gene>
<proteinExistence type="predicted"/>
<evidence type="ECO:0000313" key="1">
    <source>
        <dbReference type="EMBL" id="GAF98669.1"/>
    </source>
</evidence>
<reference evidence="1" key="1">
    <citation type="journal article" date="2014" name="Front. Microbiol.">
        <title>High frequency of phylogenetically diverse reductive dehalogenase-homologous genes in deep subseafloor sedimentary metagenomes.</title>
        <authorList>
            <person name="Kawai M."/>
            <person name="Futagami T."/>
            <person name="Toyoda A."/>
            <person name="Takaki Y."/>
            <person name="Nishi S."/>
            <person name="Hori S."/>
            <person name="Arai W."/>
            <person name="Tsubouchi T."/>
            <person name="Morono Y."/>
            <person name="Uchiyama I."/>
            <person name="Ito T."/>
            <person name="Fujiyama A."/>
            <person name="Inagaki F."/>
            <person name="Takami H."/>
        </authorList>
    </citation>
    <scope>NUCLEOTIDE SEQUENCE</scope>
    <source>
        <strain evidence="1">Expedition CK06-06</strain>
    </source>
</reference>